<evidence type="ECO:0000256" key="16">
    <source>
        <dbReference type="PIRSR" id="PIRSR634016-1"/>
    </source>
</evidence>
<accession>A0A0N8E4R0</accession>
<evidence type="ECO:0000256" key="3">
    <source>
        <dbReference type="ARBA" id="ARBA00010136"/>
    </source>
</evidence>
<keyword evidence="5 20" id="KW-0645">Protease</keyword>
<evidence type="ECO:0000259" key="23">
    <source>
        <dbReference type="Pfam" id="PF11838"/>
    </source>
</evidence>
<evidence type="ECO:0000256" key="15">
    <source>
        <dbReference type="ARBA" id="ARBA00023180"/>
    </source>
</evidence>
<dbReference type="GO" id="GO:0005886">
    <property type="term" value="C:plasma membrane"/>
    <property type="evidence" value="ECO:0007669"/>
    <property type="project" value="UniProtKB-SubCell"/>
</dbReference>
<dbReference type="GO" id="GO:0005737">
    <property type="term" value="C:cytoplasm"/>
    <property type="evidence" value="ECO:0007669"/>
    <property type="project" value="TreeGrafter"/>
</dbReference>
<evidence type="ECO:0000256" key="18">
    <source>
        <dbReference type="PIRSR" id="PIRSR634016-3"/>
    </source>
</evidence>
<feature type="binding site" evidence="17">
    <location>
        <position position="187"/>
    </location>
    <ligand>
        <name>substrate</name>
    </ligand>
</feature>
<dbReference type="InterPro" id="IPR014782">
    <property type="entry name" value="Peptidase_M1_dom"/>
</dbReference>
<name>A0A0N8E4R0_9CRUS</name>
<keyword evidence="11" id="KW-1133">Transmembrane helix</keyword>
<comment type="subcellular location">
    <subcellularLocation>
        <location evidence="2">Cell membrane</location>
        <topology evidence="2">Lipid-anchor</topology>
        <topology evidence="2">GPI-anchor</topology>
    </subcellularLocation>
    <subcellularLocation>
        <location evidence="1">Membrane</location>
        <topology evidence="1">Single-pass type II membrane protein</topology>
    </subcellularLocation>
</comment>
<dbReference type="EMBL" id="GDIQ01035003">
    <property type="protein sequence ID" value="JAN59734.1"/>
    <property type="molecule type" value="Transcribed_RNA"/>
</dbReference>
<evidence type="ECO:0000256" key="20">
    <source>
        <dbReference type="RuleBase" id="RU364040"/>
    </source>
</evidence>
<dbReference type="GO" id="GO:0008270">
    <property type="term" value="F:zinc ion binding"/>
    <property type="evidence" value="ECO:0007669"/>
    <property type="project" value="UniProtKB-UniRule"/>
</dbReference>
<feature type="active site" description="Proton acceptor" evidence="16">
    <location>
        <position position="371"/>
    </location>
</feature>
<keyword evidence="6" id="KW-0812">Transmembrane</keyword>
<feature type="signal peptide" evidence="21">
    <location>
        <begin position="1"/>
        <end position="23"/>
    </location>
</feature>
<evidence type="ECO:0000256" key="8">
    <source>
        <dbReference type="ARBA" id="ARBA00022801"/>
    </source>
</evidence>
<dbReference type="Pfam" id="PF17900">
    <property type="entry name" value="Peptidase_M1_N"/>
    <property type="match status" value="1"/>
</dbReference>
<keyword evidence="21" id="KW-0732">Signal</keyword>
<feature type="binding site" evidence="18">
    <location>
        <position position="370"/>
    </location>
    <ligand>
        <name>Zn(2+)</name>
        <dbReference type="ChEBI" id="CHEBI:29105"/>
        <note>catalytic</note>
    </ligand>
</feature>
<keyword evidence="4" id="KW-1003">Cell membrane</keyword>
<evidence type="ECO:0000256" key="2">
    <source>
        <dbReference type="ARBA" id="ARBA00004609"/>
    </source>
</evidence>
<dbReference type="SUPFAM" id="SSF63737">
    <property type="entry name" value="Leukotriene A4 hydrolase N-terminal domain"/>
    <property type="match status" value="1"/>
</dbReference>
<evidence type="ECO:0000256" key="19">
    <source>
        <dbReference type="PIRSR" id="PIRSR634016-4"/>
    </source>
</evidence>
<protein>
    <recommendedName>
        <fullName evidence="20">Aminopeptidase</fullName>
        <ecNumber evidence="20">3.4.11.-</ecNumber>
    </recommendedName>
</protein>
<dbReference type="GO" id="GO:0005615">
    <property type="term" value="C:extracellular space"/>
    <property type="evidence" value="ECO:0007669"/>
    <property type="project" value="TreeGrafter"/>
</dbReference>
<dbReference type="InterPro" id="IPR042097">
    <property type="entry name" value="Aminopeptidase_N-like_N_sf"/>
</dbReference>
<dbReference type="OrthoDB" id="510539at2759"/>
<reference evidence="25" key="1">
    <citation type="submission" date="2015-10" db="EMBL/GenBank/DDBJ databases">
        <title>EvidentialGene: Evidence-directed Construction of Complete mRNA Transcriptomes without Genomes.</title>
        <authorList>
            <person name="Gilbert D.G."/>
        </authorList>
    </citation>
    <scope>NUCLEOTIDE SEQUENCE</scope>
</reference>
<keyword evidence="7 18" id="KW-0479">Metal-binding</keyword>
<dbReference type="GO" id="GO:0070006">
    <property type="term" value="F:metalloaminopeptidase activity"/>
    <property type="evidence" value="ECO:0007669"/>
    <property type="project" value="TreeGrafter"/>
</dbReference>
<feature type="domain" description="ERAP1-like C-terminal" evidence="23">
    <location>
        <begin position="625"/>
        <end position="933"/>
    </location>
</feature>
<proteinExistence type="inferred from homology"/>
<evidence type="ECO:0000313" key="25">
    <source>
        <dbReference type="EMBL" id="JAN32749.1"/>
    </source>
</evidence>
<dbReference type="Gene3D" id="2.60.40.1730">
    <property type="entry name" value="tricorn interacting facor f3 domain"/>
    <property type="match status" value="1"/>
</dbReference>
<keyword evidence="8 20" id="KW-0378">Hydrolase</keyword>
<evidence type="ECO:0000259" key="22">
    <source>
        <dbReference type="Pfam" id="PF01433"/>
    </source>
</evidence>
<keyword evidence="9 18" id="KW-0862">Zinc</keyword>
<dbReference type="SUPFAM" id="SSF55486">
    <property type="entry name" value="Metalloproteases ('zincins'), catalytic domain"/>
    <property type="match status" value="1"/>
</dbReference>
<dbReference type="InterPro" id="IPR001930">
    <property type="entry name" value="Peptidase_M1"/>
</dbReference>
<dbReference type="CDD" id="cd09601">
    <property type="entry name" value="M1_APN-Q_like"/>
    <property type="match status" value="1"/>
</dbReference>
<keyword evidence="13" id="KW-0472">Membrane</keyword>
<feature type="binding site" evidence="17">
    <location>
        <begin position="334"/>
        <end position="338"/>
    </location>
    <ligand>
        <name>substrate</name>
    </ligand>
</feature>
<dbReference type="FunFam" id="1.25.50.20:FF:000001">
    <property type="entry name" value="Aminopeptidase"/>
    <property type="match status" value="1"/>
</dbReference>
<dbReference type="GO" id="GO:0006508">
    <property type="term" value="P:proteolysis"/>
    <property type="evidence" value="ECO:0007669"/>
    <property type="project" value="UniProtKB-KW"/>
</dbReference>
<dbReference type="Gene3D" id="1.25.50.20">
    <property type="match status" value="1"/>
</dbReference>
<keyword evidence="15" id="KW-0325">Glycoprotein</keyword>
<dbReference type="Pfam" id="PF01433">
    <property type="entry name" value="Peptidase_M1"/>
    <property type="match status" value="1"/>
</dbReference>
<evidence type="ECO:0000259" key="24">
    <source>
        <dbReference type="Pfam" id="PF17900"/>
    </source>
</evidence>
<dbReference type="EC" id="3.4.11.-" evidence="20"/>
<evidence type="ECO:0000256" key="14">
    <source>
        <dbReference type="ARBA" id="ARBA00023157"/>
    </source>
</evidence>
<evidence type="ECO:0000256" key="12">
    <source>
        <dbReference type="ARBA" id="ARBA00023049"/>
    </source>
</evidence>
<dbReference type="EMBL" id="GDIQ01061988">
    <property type="protein sequence ID" value="JAN32749.1"/>
    <property type="molecule type" value="Transcribed_RNA"/>
</dbReference>
<dbReference type="PRINTS" id="PR00756">
    <property type="entry name" value="ALADIPTASE"/>
</dbReference>
<evidence type="ECO:0000256" key="1">
    <source>
        <dbReference type="ARBA" id="ARBA00004606"/>
    </source>
</evidence>
<evidence type="ECO:0000256" key="10">
    <source>
        <dbReference type="ARBA" id="ARBA00022968"/>
    </source>
</evidence>
<evidence type="ECO:0000256" key="5">
    <source>
        <dbReference type="ARBA" id="ARBA00022670"/>
    </source>
</evidence>
<dbReference type="FunFam" id="2.60.40.1730:FF:000001">
    <property type="entry name" value="Leucyl-cystinyl aminopeptidase"/>
    <property type="match status" value="1"/>
</dbReference>
<evidence type="ECO:0000256" key="17">
    <source>
        <dbReference type="PIRSR" id="PIRSR634016-2"/>
    </source>
</evidence>
<dbReference type="Gene3D" id="1.10.390.10">
    <property type="entry name" value="Neutral Protease Domain 2"/>
    <property type="match status" value="1"/>
</dbReference>
<feature type="chain" id="PRO_5010918218" description="Aminopeptidase" evidence="21">
    <location>
        <begin position="24"/>
        <end position="971"/>
    </location>
</feature>
<evidence type="ECO:0000256" key="13">
    <source>
        <dbReference type="ARBA" id="ARBA00023136"/>
    </source>
</evidence>
<dbReference type="InterPro" id="IPR045357">
    <property type="entry name" value="Aminopeptidase_N-like_N"/>
</dbReference>
<evidence type="ECO:0000256" key="7">
    <source>
        <dbReference type="ARBA" id="ARBA00022723"/>
    </source>
</evidence>
<feature type="binding site" evidence="17">
    <location>
        <position position="902"/>
    </location>
    <ligand>
        <name>substrate</name>
    </ligand>
</feature>
<dbReference type="GO" id="GO:0042277">
    <property type="term" value="F:peptide binding"/>
    <property type="evidence" value="ECO:0007669"/>
    <property type="project" value="TreeGrafter"/>
</dbReference>
<feature type="binding site" evidence="18">
    <location>
        <position position="374"/>
    </location>
    <ligand>
        <name>Zn(2+)</name>
        <dbReference type="ChEBI" id="CHEBI:29105"/>
        <note>catalytic</note>
    </ligand>
</feature>
<evidence type="ECO:0000256" key="9">
    <source>
        <dbReference type="ARBA" id="ARBA00022833"/>
    </source>
</evidence>
<comment type="cofactor">
    <cofactor evidence="18 20">
        <name>Zn(2+)</name>
        <dbReference type="ChEBI" id="CHEBI:29105"/>
    </cofactor>
    <text evidence="18 20">Binds 1 zinc ion per subunit.</text>
</comment>
<dbReference type="InterPro" id="IPR050344">
    <property type="entry name" value="Peptidase_M1_aminopeptidases"/>
</dbReference>
<dbReference type="AlphaFoldDB" id="A0A0N8E4R0"/>
<dbReference type="Gene3D" id="2.60.40.1910">
    <property type="match status" value="1"/>
</dbReference>
<keyword evidence="12 20" id="KW-0482">Metalloprotease</keyword>
<dbReference type="PANTHER" id="PTHR11533:SF294">
    <property type="entry name" value="THYROTROPIN-RELEASING HORMONE-DEGRADING ECTOENZYME"/>
    <property type="match status" value="1"/>
</dbReference>
<organism evidence="25">
    <name type="scientific">Daphnia magna</name>
    <dbReference type="NCBI Taxonomy" id="35525"/>
    <lineage>
        <taxon>Eukaryota</taxon>
        <taxon>Metazoa</taxon>
        <taxon>Ecdysozoa</taxon>
        <taxon>Arthropoda</taxon>
        <taxon>Crustacea</taxon>
        <taxon>Branchiopoda</taxon>
        <taxon>Diplostraca</taxon>
        <taxon>Cladocera</taxon>
        <taxon>Anomopoda</taxon>
        <taxon>Daphniidae</taxon>
        <taxon>Daphnia</taxon>
    </lineage>
</organism>
<dbReference type="InterPro" id="IPR027268">
    <property type="entry name" value="Peptidase_M4/M1_CTD_sf"/>
</dbReference>
<evidence type="ECO:0000256" key="4">
    <source>
        <dbReference type="ARBA" id="ARBA00022475"/>
    </source>
</evidence>
<dbReference type="PANTHER" id="PTHR11533">
    <property type="entry name" value="PROTEASE M1 ZINC METALLOPROTEASE"/>
    <property type="match status" value="1"/>
</dbReference>
<dbReference type="FunFam" id="1.10.390.10:FF:000016">
    <property type="entry name" value="Glutamyl aminopeptidase"/>
    <property type="match status" value="1"/>
</dbReference>
<dbReference type="Pfam" id="PF11838">
    <property type="entry name" value="ERAP1_C"/>
    <property type="match status" value="1"/>
</dbReference>
<dbReference type="InterPro" id="IPR024571">
    <property type="entry name" value="ERAP1-like_C_dom"/>
</dbReference>
<comment type="similarity">
    <text evidence="3 20">Belongs to the peptidase M1 family.</text>
</comment>
<keyword evidence="10" id="KW-0735">Signal-anchor</keyword>
<feature type="domain" description="Peptidase M1 membrane alanine aminopeptidase" evidence="22">
    <location>
        <begin position="299"/>
        <end position="522"/>
    </location>
</feature>
<feature type="site" description="Transition state stabilizer" evidence="19">
    <location>
        <position position="455"/>
    </location>
</feature>
<sequence length="971" mass="110689">MTPVVGLCLFAAVLCGTIVNTDGKFLPDIRLPKSILPEHYSIGIIPDIHQGNADIEGFVHLDFFVQSPTDRIVMHAVNLTLNEESIVVNQLPSKAMEIMQENDVSKISSTGISEKSKMLKVLRPVSYDVEKEFAIIHLGSKLEENRRYRVSLNYSGSLAKNLKGFYGSEYLDRKSKTKKWVGVTQFEPTSARLAFPCLDEPAMKATFTMSIGRRTNYTSLSNMPLVKSEPMSNKEGWFWDFYEKSVPMSTYLIACLVSEFSFRQARSVIRKDSDNQSTQNVTDIRIWARADAIDQVDLAVKVTPNMLEFLEEYFQVSFPLPKIDLVGLPDFSSGAMENWGLVTYRETTLLVNPKSAAVRDEMNVERVIAHELAHQWFGNLVTMDWWNALWLNEGFATYVQRLVLDNVSPKYQYGTLQALDFLSVMDADGLESSHAISVDVAHPTQITEIFDAISYTKSAAVIRMMNDFLGEATFRQGITNYLNEKKYKNAQQDELWQFLSEQAHRDAVLPLNLDVKMIMDTWTLQMGFPVITIERNYTDGYAFISQKRFLRGVTPITSSDEKSRAVTNSVGSKRTDFPTYRWWVPVSLTDSVAQDFNQSNTRPAVWLTPSELSASKFIGKNEDSWVIANILATGYYRVNYDERNWGLLDLQLKTDHQVIHPINRAYLIDDAFALAAAEILPYPTAFNVIEYLPNEDHHVPWTSAFRALNYIGRMFSYTKDHGRYKAFMRSLVVPSYIRIGNKFQPDDSPLTKMLRISMTTQACSQEYRPCIRQAQLLFDEWMDSPDPIGSNSIIPDLRSSTYCTAIKYGGQLEWDFAWRMSFNMTSAQDRDVILSALGCSRDPWILIRYLSFVLDPSSGIRKQDGRRVISAVASNPGGRRIAFQFVLNHFEEMFSYFGNPVRVLQMLSSTTSSLNTPEELIKIQKLMESKVMLLQKAQTSANNIQSVVSANIKWMDKNFKNLNQWFDSKGF</sequence>
<dbReference type="InterPro" id="IPR034016">
    <property type="entry name" value="M1_APN-typ"/>
</dbReference>
<keyword evidence="20" id="KW-0031">Aminopeptidase</keyword>
<evidence type="ECO:0000256" key="11">
    <source>
        <dbReference type="ARBA" id="ARBA00022989"/>
    </source>
</evidence>
<evidence type="ECO:0000256" key="21">
    <source>
        <dbReference type="SAM" id="SignalP"/>
    </source>
</evidence>
<evidence type="ECO:0000256" key="6">
    <source>
        <dbReference type="ARBA" id="ARBA00022692"/>
    </source>
</evidence>
<feature type="binding site" evidence="18">
    <location>
        <position position="393"/>
    </location>
    <ligand>
        <name>Zn(2+)</name>
        <dbReference type="ChEBI" id="CHEBI:29105"/>
        <note>catalytic</note>
    </ligand>
</feature>
<keyword evidence="14" id="KW-1015">Disulfide bond</keyword>
<feature type="domain" description="Aminopeptidase N-like N-terminal" evidence="24">
    <location>
        <begin position="37"/>
        <end position="252"/>
    </location>
</feature>
<dbReference type="GO" id="GO:0043171">
    <property type="term" value="P:peptide catabolic process"/>
    <property type="evidence" value="ECO:0007669"/>
    <property type="project" value="TreeGrafter"/>
</dbReference>